<dbReference type="AlphaFoldDB" id="A0AAD5D127"/>
<accession>A0AAD5D127</accession>
<feature type="compositionally biased region" description="Low complexity" evidence="2">
    <location>
        <begin position="253"/>
        <end position="268"/>
    </location>
</feature>
<dbReference type="Pfam" id="PF03398">
    <property type="entry name" value="Ist1"/>
    <property type="match status" value="1"/>
</dbReference>
<dbReference type="FunFam" id="1.20.1260.60:FF:000002">
    <property type="entry name" value="Vacuolar protein sorting-associated protein IST1"/>
    <property type="match status" value="1"/>
</dbReference>
<sequence>MFDALLKSKFYCRCKSEMKLTNKRIEMIRRKRKAMQKFLRNDVADLIKTSLDSNAYDRVEQLYADQNLSWCYEFVEQSCLLVLNELSAMDKQRECPEQCKVAVSTLIFAAAIFADLPELRELRSLFAERYGNDLEPYVNQQFVTNLKAAPPAKHTKLQMMQEIALEYGIDWDSKALEQKLYKPPPFVQDRSQYTNGRNNESVKSPYQNDVETNIKKEAEKKKEAKHNKPTIGKNVPNKSRAETEAGRLSPCWSSNCSSSSESATSADDSASEDIPQGRKFYGFKSMAPPYIITESTKKSTETYHDDLQSGMPEGKKFNGLWSMGPPYIKPDLSKKTAVHDDGLKRGDDISQQIPRSLRVRKPLKQAAGSSRGDNGVLKPSPVISNGGENNYAAEEKKMDKLLSHYSRKPSHLPATKRSDSLPPPPLAAGVVVDERTVFTRSATCHTDSRGHVHPKLPDYDDFVAKLAAFRTSS</sequence>
<dbReference type="Proteomes" id="UP001206925">
    <property type="component" value="Unassembled WGS sequence"/>
</dbReference>
<reference evidence="3" key="1">
    <citation type="submission" date="2022-06" db="EMBL/GenBank/DDBJ databases">
        <title>Uncovering the hologenomic basis of an extraordinary plant invasion.</title>
        <authorList>
            <person name="Bieker V.C."/>
            <person name="Martin M.D."/>
            <person name="Gilbert T."/>
            <person name="Hodgins K."/>
            <person name="Battlay P."/>
            <person name="Petersen B."/>
            <person name="Wilson J."/>
        </authorList>
    </citation>
    <scope>NUCLEOTIDE SEQUENCE</scope>
    <source>
        <strain evidence="3">AA19_3_7</strain>
        <tissue evidence="3">Leaf</tissue>
    </source>
</reference>
<proteinExistence type="inferred from homology"/>
<dbReference type="Gene3D" id="1.20.1260.60">
    <property type="entry name" value="Vacuolar protein sorting-associated protein Ist1"/>
    <property type="match status" value="1"/>
</dbReference>
<evidence type="ECO:0000256" key="2">
    <source>
        <dbReference type="SAM" id="MobiDB-lite"/>
    </source>
</evidence>
<dbReference type="InterPro" id="IPR042277">
    <property type="entry name" value="IST1-like"/>
</dbReference>
<feature type="compositionally biased region" description="Polar residues" evidence="2">
    <location>
        <begin position="189"/>
        <end position="211"/>
    </location>
</feature>
<protein>
    <recommendedName>
        <fullName evidence="5">IST1-like protein</fullName>
    </recommendedName>
</protein>
<evidence type="ECO:0000313" key="3">
    <source>
        <dbReference type="EMBL" id="KAI7752033.1"/>
    </source>
</evidence>
<feature type="region of interest" description="Disordered" evidence="2">
    <location>
        <begin position="409"/>
        <end position="428"/>
    </location>
</feature>
<comment type="similarity">
    <text evidence="1">Belongs to the IST1 family.</text>
</comment>
<dbReference type="PANTHER" id="PTHR12161">
    <property type="entry name" value="IST1 FAMILY MEMBER"/>
    <property type="match status" value="1"/>
</dbReference>
<evidence type="ECO:0000256" key="1">
    <source>
        <dbReference type="ARBA" id="ARBA00005536"/>
    </source>
</evidence>
<dbReference type="InterPro" id="IPR005061">
    <property type="entry name" value="Ist1"/>
</dbReference>
<gene>
    <name evidence="3" type="ORF">M8C21_009214</name>
</gene>
<feature type="compositionally biased region" description="Basic and acidic residues" evidence="2">
    <location>
        <begin position="212"/>
        <end position="222"/>
    </location>
</feature>
<keyword evidence="4" id="KW-1185">Reference proteome</keyword>
<evidence type="ECO:0008006" key="5">
    <source>
        <dbReference type="Google" id="ProtNLM"/>
    </source>
</evidence>
<evidence type="ECO:0000313" key="4">
    <source>
        <dbReference type="Proteomes" id="UP001206925"/>
    </source>
</evidence>
<dbReference type="PANTHER" id="PTHR12161:SF88">
    <property type="entry name" value="REGULATOR OF VPS4 ACTIVITY IN THE MVB PATHWAY PROTEIN"/>
    <property type="match status" value="1"/>
</dbReference>
<name>A0AAD5D127_AMBAR</name>
<organism evidence="3 4">
    <name type="scientific">Ambrosia artemisiifolia</name>
    <name type="common">Common ragweed</name>
    <dbReference type="NCBI Taxonomy" id="4212"/>
    <lineage>
        <taxon>Eukaryota</taxon>
        <taxon>Viridiplantae</taxon>
        <taxon>Streptophyta</taxon>
        <taxon>Embryophyta</taxon>
        <taxon>Tracheophyta</taxon>
        <taxon>Spermatophyta</taxon>
        <taxon>Magnoliopsida</taxon>
        <taxon>eudicotyledons</taxon>
        <taxon>Gunneridae</taxon>
        <taxon>Pentapetalae</taxon>
        <taxon>asterids</taxon>
        <taxon>campanulids</taxon>
        <taxon>Asterales</taxon>
        <taxon>Asteraceae</taxon>
        <taxon>Asteroideae</taxon>
        <taxon>Heliantheae alliance</taxon>
        <taxon>Heliantheae</taxon>
        <taxon>Ambrosia</taxon>
    </lineage>
</organism>
<dbReference type="GO" id="GO:0015031">
    <property type="term" value="P:protein transport"/>
    <property type="evidence" value="ECO:0007669"/>
    <property type="project" value="InterPro"/>
</dbReference>
<feature type="compositionally biased region" description="Basic and acidic residues" evidence="2">
    <location>
        <begin position="338"/>
        <end position="348"/>
    </location>
</feature>
<comment type="caution">
    <text evidence="3">The sequence shown here is derived from an EMBL/GenBank/DDBJ whole genome shotgun (WGS) entry which is preliminary data.</text>
</comment>
<feature type="region of interest" description="Disordered" evidence="2">
    <location>
        <begin position="185"/>
        <end position="274"/>
    </location>
</feature>
<dbReference type="EMBL" id="JAMZMK010005766">
    <property type="protein sequence ID" value="KAI7752033.1"/>
    <property type="molecule type" value="Genomic_DNA"/>
</dbReference>
<feature type="region of interest" description="Disordered" evidence="2">
    <location>
        <begin position="338"/>
        <end position="388"/>
    </location>
</feature>